<proteinExistence type="predicted"/>
<comment type="caution">
    <text evidence="1">The sequence shown here is derived from an EMBL/GenBank/DDBJ whole genome shotgun (WGS) entry which is preliminary data.</text>
</comment>
<gene>
    <name evidence="1" type="ORF">H641_08215</name>
</gene>
<name>U1F955_9ACTN</name>
<accession>U1F955</accession>
<evidence type="ECO:0000313" key="2">
    <source>
        <dbReference type="Proteomes" id="UP000016307"/>
    </source>
</evidence>
<dbReference type="Pfam" id="PF12686">
    <property type="entry name" value="DUF3800"/>
    <property type="match status" value="1"/>
</dbReference>
<evidence type="ECO:0000313" key="1">
    <source>
        <dbReference type="EMBL" id="ERF55541.1"/>
    </source>
</evidence>
<reference evidence="1 2" key="1">
    <citation type="journal article" date="2013" name="BMC Genomics">
        <title>Comparative genomics reveals distinct host-interacting traits of three major human-associated propionibacteria.</title>
        <authorList>
            <person name="Mak T.N."/>
            <person name="Schmid M."/>
            <person name="Brzuszkiewicz E."/>
            <person name="Zeng G."/>
            <person name="Meyer R."/>
            <person name="Sfanos K.S."/>
            <person name="Brinkmann V."/>
            <person name="Meyer T.F."/>
            <person name="Bruggemann H."/>
        </authorList>
    </citation>
    <scope>NUCLEOTIDE SEQUENCE [LARGE SCALE GENOMIC DNA]</scope>
    <source>
        <strain evidence="1 2">DSM 20700</strain>
    </source>
</reference>
<sequence length="227" mass="26073">MNMRVYVDDSGDGGFKFDKGSSRHLVMAACVFYDTEQIELLDTCMQQARDDWYAEQCKHAKPGRIPKRVGEFKHSKSSKAFRERFFRYIDPVDYAIRAIIIDKPQIYSRHLRQSPSALKAFAIRMLLTKNYDQIKDAKVFIDGQDTNAFGVSDSAYLMRMVNRESPGTISKVSLVDSRRSVGIQLADMVAGAIRSAEDNPDSKNMCANRDRLRPKTYQPRGTYWKFK</sequence>
<evidence type="ECO:0008006" key="3">
    <source>
        <dbReference type="Google" id="ProtNLM"/>
    </source>
</evidence>
<dbReference type="RefSeq" id="WP_021104644.1">
    <property type="nucleotide sequence ID" value="NZ_AOSS01000311.1"/>
</dbReference>
<keyword evidence="2" id="KW-1185">Reference proteome</keyword>
<organism evidence="1 2">
    <name type="scientific">Cutibacterium granulosum DSM 20700</name>
    <dbReference type="NCBI Taxonomy" id="1160719"/>
    <lineage>
        <taxon>Bacteria</taxon>
        <taxon>Bacillati</taxon>
        <taxon>Actinomycetota</taxon>
        <taxon>Actinomycetes</taxon>
        <taxon>Propionibacteriales</taxon>
        <taxon>Propionibacteriaceae</taxon>
        <taxon>Cutibacterium</taxon>
    </lineage>
</organism>
<dbReference type="PATRIC" id="fig|1160719.4.peg.1545"/>
<dbReference type="Proteomes" id="UP000016307">
    <property type="component" value="Unassembled WGS sequence"/>
</dbReference>
<dbReference type="InterPro" id="IPR024524">
    <property type="entry name" value="DUF3800"/>
</dbReference>
<dbReference type="EMBL" id="AOSS01000311">
    <property type="protein sequence ID" value="ERF55541.1"/>
    <property type="molecule type" value="Genomic_DNA"/>
</dbReference>
<protein>
    <recommendedName>
        <fullName evidence="3">DUF3800 domain-containing protein</fullName>
    </recommendedName>
</protein>
<dbReference type="AlphaFoldDB" id="U1F955"/>